<dbReference type="GO" id="GO:0016020">
    <property type="term" value="C:membrane"/>
    <property type="evidence" value="ECO:0007669"/>
    <property type="project" value="InterPro"/>
</dbReference>
<feature type="transmembrane region" description="Helical" evidence="5">
    <location>
        <begin position="236"/>
        <end position="263"/>
    </location>
</feature>
<dbReference type="Proteomes" id="UP000199614">
    <property type="component" value="Unassembled WGS sequence"/>
</dbReference>
<dbReference type="Pfam" id="PF07730">
    <property type="entry name" value="HisKA_3"/>
    <property type="match status" value="1"/>
</dbReference>
<keyword evidence="9" id="KW-1185">Reference proteome</keyword>
<keyword evidence="2 8" id="KW-0418">Kinase</keyword>
<evidence type="ECO:0000256" key="4">
    <source>
        <dbReference type="SAM" id="MobiDB-lite"/>
    </source>
</evidence>
<dbReference type="PANTHER" id="PTHR24421">
    <property type="entry name" value="NITRATE/NITRITE SENSOR PROTEIN NARX-RELATED"/>
    <property type="match status" value="1"/>
</dbReference>
<evidence type="ECO:0000256" key="1">
    <source>
        <dbReference type="ARBA" id="ARBA00022679"/>
    </source>
</evidence>
<dbReference type="RefSeq" id="WP_093335817.1">
    <property type="nucleotide sequence ID" value="NZ_FOUY01000001.1"/>
</dbReference>
<name>A0A1I4S3V7_PSUAM</name>
<dbReference type="Gene3D" id="3.30.565.10">
    <property type="entry name" value="Histidine kinase-like ATPase, C-terminal domain"/>
    <property type="match status" value="1"/>
</dbReference>
<feature type="transmembrane region" description="Helical" evidence="5">
    <location>
        <begin position="161"/>
        <end position="185"/>
    </location>
</feature>
<feature type="compositionally biased region" description="Low complexity" evidence="4">
    <location>
        <begin position="743"/>
        <end position="753"/>
    </location>
</feature>
<keyword evidence="5" id="KW-0812">Transmembrane</keyword>
<feature type="transmembrane region" description="Helical" evidence="5">
    <location>
        <begin position="105"/>
        <end position="124"/>
    </location>
</feature>
<protein>
    <submittedName>
        <fullName evidence="8">Histidine kinase-, DNA gyrase B-, and HSP90-like ATPase</fullName>
    </submittedName>
</protein>
<evidence type="ECO:0000256" key="3">
    <source>
        <dbReference type="ARBA" id="ARBA00023012"/>
    </source>
</evidence>
<dbReference type="InterPro" id="IPR036890">
    <property type="entry name" value="HATPase_C_sf"/>
</dbReference>
<dbReference type="AlphaFoldDB" id="A0A1I4S3V7"/>
<feature type="domain" description="Histidine kinase/HSP90-like ATPase" evidence="6">
    <location>
        <begin position="565"/>
        <end position="653"/>
    </location>
</feature>
<evidence type="ECO:0000313" key="9">
    <source>
        <dbReference type="Proteomes" id="UP000199614"/>
    </source>
</evidence>
<gene>
    <name evidence="8" type="ORF">SAMN05216207_1001229</name>
</gene>
<dbReference type="InterPro" id="IPR011712">
    <property type="entry name" value="Sig_transdc_His_kin_sub3_dim/P"/>
</dbReference>
<evidence type="ECO:0000313" key="8">
    <source>
        <dbReference type="EMBL" id="SFM59145.1"/>
    </source>
</evidence>
<dbReference type="Gene3D" id="1.20.5.1930">
    <property type="match status" value="1"/>
</dbReference>
<dbReference type="STRING" id="260086.SAMN05216207_1001229"/>
<feature type="transmembrane region" description="Helical" evidence="5">
    <location>
        <begin position="130"/>
        <end position="149"/>
    </location>
</feature>
<feature type="region of interest" description="Disordered" evidence="4">
    <location>
        <begin position="680"/>
        <end position="764"/>
    </location>
</feature>
<evidence type="ECO:0000256" key="5">
    <source>
        <dbReference type="SAM" id="Phobius"/>
    </source>
</evidence>
<feature type="transmembrane region" description="Helical" evidence="5">
    <location>
        <begin position="205"/>
        <end position="224"/>
    </location>
</feature>
<dbReference type="EMBL" id="FOUY01000001">
    <property type="protein sequence ID" value="SFM59145.1"/>
    <property type="molecule type" value="Genomic_DNA"/>
</dbReference>
<feature type="transmembrane region" description="Helical" evidence="5">
    <location>
        <begin position="18"/>
        <end position="37"/>
    </location>
</feature>
<evidence type="ECO:0000256" key="2">
    <source>
        <dbReference type="ARBA" id="ARBA00022777"/>
    </source>
</evidence>
<organism evidence="8 9">
    <name type="scientific">Pseudonocardia ammonioxydans</name>
    <dbReference type="NCBI Taxonomy" id="260086"/>
    <lineage>
        <taxon>Bacteria</taxon>
        <taxon>Bacillati</taxon>
        <taxon>Actinomycetota</taxon>
        <taxon>Actinomycetes</taxon>
        <taxon>Pseudonocardiales</taxon>
        <taxon>Pseudonocardiaceae</taxon>
        <taxon>Pseudonocardia</taxon>
    </lineage>
</organism>
<keyword evidence="3" id="KW-0902">Two-component regulatory system</keyword>
<feature type="compositionally biased region" description="Low complexity" evidence="4">
    <location>
        <begin position="680"/>
        <end position="689"/>
    </location>
</feature>
<dbReference type="GO" id="GO:0046983">
    <property type="term" value="F:protein dimerization activity"/>
    <property type="evidence" value="ECO:0007669"/>
    <property type="project" value="InterPro"/>
</dbReference>
<dbReference type="Pfam" id="PF02518">
    <property type="entry name" value="HATPase_c"/>
    <property type="match status" value="1"/>
</dbReference>
<evidence type="ECO:0000259" key="6">
    <source>
        <dbReference type="Pfam" id="PF02518"/>
    </source>
</evidence>
<proteinExistence type="predicted"/>
<feature type="transmembrane region" description="Helical" evidence="5">
    <location>
        <begin position="44"/>
        <end position="64"/>
    </location>
</feature>
<keyword evidence="5" id="KW-1133">Transmembrane helix</keyword>
<dbReference type="SUPFAM" id="SSF55874">
    <property type="entry name" value="ATPase domain of HSP90 chaperone/DNA topoisomerase II/histidine kinase"/>
    <property type="match status" value="1"/>
</dbReference>
<keyword evidence="5" id="KW-0472">Membrane</keyword>
<feature type="transmembrane region" description="Helical" evidence="5">
    <location>
        <begin position="76"/>
        <end position="93"/>
    </location>
</feature>
<keyword evidence="1" id="KW-0808">Transferase</keyword>
<evidence type="ECO:0000259" key="7">
    <source>
        <dbReference type="Pfam" id="PF07730"/>
    </source>
</evidence>
<dbReference type="InterPro" id="IPR003594">
    <property type="entry name" value="HATPase_dom"/>
</dbReference>
<dbReference type="GO" id="GO:0000155">
    <property type="term" value="F:phosphorelay sensor kinase activity"/>
    <property type="evidence" value="ECO:0007669"/>
    <property type="project" value="InterPro"/>
</dbReference>
<feature type="domain" description="Signal transduction histidine kinase subgroup 3 dimerisation and phosphoacceptor" evidence="7">
    <location>
        <begin position="453"/>
        <end position="513"/>
    </location>
</feature>
<sequence length="940" mass="94440">MTAPPAPVPGTEPMARALLDHACSALGLLLAVVLLYAGGRSWSLRLAAVAATATAAAFDLQVAALLDAAAGPLPRLLLTAVACAAAVAAMLLFPSPGPGRWGGAAAATAAAAAVLGVAGTAVAGAATGCVVFFGFLLPTTGLVALRARLRAGADSASRARVRLLLCASAATLVIAVVLMLVTALLVALDRPGLTLEPGGPPVALLFWFARVAATALGAAALLASGSGPRVRTAQHVFGRALAVTLVAAVAGGTLAALVAVLSAAGAGPVGAVALAGLPVAVAFRPLYLWTEAFADRLLHGTRPTPYSVLAGVTALSHAPASDAPDLDRVAEGVGRGLGATTCRLTVYRTGLRDRTYTWSDPQAGRAADGDALVRVPVRQGEEELGEIAVDREAAQGLRGDWRNLLPDIADSLGVVLHANRSAIELERQLRAALAHGERIAAARRDAVARMDAERRRVERDLHDGAQHHLVSLGLSLGLVEHLVSAGEHEQARDRLDTLLAQVDGAEAVLAETVGGVSSAVLAGQGLVAVLQDTLAGSEPPVTIEHDGVPPDRRYPDEIADTAYFCCLEAVNNARKHAAGAPVTVRIAERDATLTMTVRDEGPGFVPDPGPGTPPARGRGLRNLTVRLVAVGGTVAVRSAPGAGTTVLWSLPLPSGDVGATAATAAVAVAVAAGDTALGSTAGAQTASGQTAGGQTAGARTADRQAADRQAADRQAADGQATGEQAADGQAVDGTTVGLPAVTPAGAGDRTAPDPGGPRRPAPGGVREQVRELLGTGAEVYAGTPHSAALAGAAATLDRVPPAAGHDGVLAARSALAALEEVLRTAQPSPPGAEPLRYRVERVRAEAYELVEAELVAALHGPGGALAGDLRESAERLLGGCGADPAARLGLPPGAAPGEVHRAAGHELARWQRLAGNPASTGAVRAAAAVLVRTCERLLAG</sequence>
<dbReference type="InterPro" id="IPR050482">
    <property type="entry name" value="Sensor_HK_TwoCompSys"/>
</dbReference>
<dbReference type="CDD" id="cd16917">
    <property type="entry name" value="HATPase_UhpB-NarQ-NarX-like"/>
    <property type="match status" value="1"/>
</dbReference>
<reference evidence="8 9" key="1">
    <citation type="submission" date="2016-10" db="EMBL/GenBank/DDBJ databases">
        <authorList>
            <person name="de Groot N.N."/>
        </authorList>
    </citation>
    <scope>NUCLEOTIDE SEQUENCE [LARGE SCALE GENOMIC DNA]</scope>
    <source>
        <strain evidence="8 9">CGMCC 4.1877</strain>
    </source>
</reference>
<feature type="compositionally biased region" description="Basic and acidic residues" evidence="4">
    <location>
        <begin position="700"/>
        <end position="715"/>
    </location>
</feature>
<feature type="region of interest" description="Disordered" evidence="4">
    <location>
        <begin position="599"/>
        <end position="618"/>
    </location>
</feature>
<accession>A0A1I4S3V7</accession>
<dbReference type="OrthoDB" id="3217947at2"/>